<feature type="non-terminal residue" evidence="2">
    <location>
        <position position="55"/>
    </location>
</feature>
<dbReference type="Proteomes" id="UP000629870">
    <property type="component" value="Unassembled WGS sequence"/>
</dbReference>
<evidence type="ECO:0000256" key="1">
    <source>
        <dbReference type="SAM" id="MobiDB-lite"/>
    </source>
</evidence>
<gene>
    <name evidence="2" type="ORF">HNQ04_004177</name>
</gene>
<name>A0ABR6P099_9DEIO</name>
<sequence length="55" mass="6077">MARSLGSTQRVVRSIPDRSGHNYTKTSAGGKARAASATRYMDEKERTQLYTLEDG</sequence>
<organism evidence="2 3">
    <name type="scientific">Deinococcus radiopugnans ATCC 19172</name>
    <dbReference type="NCBI Taxonomy" id="585398"/>
    <lineage>
        <taxon>Bacteria</taxon>
        <taxon>Thermotogati</taxon>
        <taxon>Deinococcota</taxon>
        <taxon>Deinococci</taxon>
        <taxon>Deinococcales</taxon>
        <taxon>Deinococcaceae</taxon>
        <taxon>Deinococcus</taxon>
    </lineage>
</organism>
<feature type="region of interest" description="Disordered" evidence="1">
    <location>
        <begin position="1"/>
        <end position="39"/>
    </location>
</feature>
<evidence type="ECO:0000313" key="2">
    <source>
        <dbReference type="EMBL" id="MBB6018895.1"/>
    </source>
</evidence>
<dbReference type="EMBL" id="JACHEW010000050">
    <property type="protein sequence ID" value="MBB6018895.1"/>
    <property type="molecule type" value="Genomic_DNA"/>
</dbReference>
<proteinExistence type="predicted"/>
<reference evidence="2 3" key="1">
    <citation type="submission" date="2020-08" db="EMBL/GenBank/DDBJ databases">
        <title>Genomic Encyclopedia of Type Strains, Phase IV (KMG-IV): sequencing the most valuable type-strain genomes for metagenomic binning, comparative biology and taxonomic classification.</title>
        <authorList>
            <person name="Goeker M."/>
        </authorList>
    </citation>
    <scope>NUCLEOTIDE SEQUENCE [LARGE SCALE GENOMIC DNA]</scope>
    <source>
        <strain evidence="2 3">DSM 12027</strain>
    </source>
</reference>
<feature type="compositionally biased region" description="Polar residues" evidence="1">
    <location>
        <begin position="1"/>
        <end position="11"/>
    </location>
</feature>
<protein>
    <submittedName>
        <fullName evidence="2">Uncharacterized protein</fullName>
    </submittedName>
</protein>
<accession>A0ABR6P099</accession>
<keyword evidence="3" id="KW-1185">Reference proteome</keyword>
<evidence type="ECO:0000313" key="3">
    <source>
        <dbReference type="Proteomes" id="UP000629870"/>
    </source>
</evidence>
<comment type="caution">
    <text evidence="2">The sequence shown here is derived from an EMBL/GenBank/DDBJ whole genome shotgun (WGS) entry which is preliminary data.</text>
</comment>